<protein>
    <submittedName>
        <fullName evidence="2">Uncharacterized protein</fullName>
    </submittedName>
</protein>
<proteinExistence type="predicted"/>
<accession>A0A438FAD5</accession>
<dbReference type="PANTHER" id="PTHR37176">
    <property type="entry name" value="F10K1.23"/>
    <property type="match status" value="1"/>
</dbReference>
<evidence type="ECO:0000313" key="3">
    <source>
        <dbReference type="Proteomes" id="UP000288805"/>
    </source>
</evidence>
<dbReference type="PANTHER" id="PTHR37176:SF1">
    <property type="entry name" value="PROTEIN DOUBLE-STRAND BREAK FORMATION"/>
    <property type="match status" value="1"/>
</dbReference>
<sequence length="95" mass="10577">MMSCLALRYEALVLRELKSTSYQWLQVSHIEWLTFAEQALDNGFYSVAAKTQRPRCVPWDCGVKQTNTPYGAKQTPTPGSGIGSDTICNDPHPTV</sequence>
<evidence type="ECO:0000256" key="1">
    <source>
        <dbReference type="SAM" id="MobiDB-lite"/>
    </source>
</evidence>
<reference evidence="2 3" key="1">
    <citation type="journal article" date="2018" name="PLoS Genet.">
        <title>Population sequencing reveals clonal diversity and ancestral inbreeding in the grapevine cultivar Chardonnay.</title>
        <authorList>
            <person name="Roach M.J."/>
            <person name="Johnson D.L."/>
            <person name="Bohlmann J."/>
            <person name="van Vuuren H.J."/>
            <person name="Jones S.J."/>
            <person name="Pretorius I.S."/>
            <person name="Schmidt S.A."/>
            <person name="Borneman A.R."/>
        </authorList>
    </citation>
    <scope>NUCLEOTIDE SEQUENCE [LARGE SCALE GENOMIC DNA]</scope>
    <source>
        <strain evidence="3">cv. Chardonnay</strain>
        <tissue evidence="2">Leaf</tissue>
    </source>
</reference>
<feature type="compositionally biased region" description="Polar residues" evidence="1">
    <location>
        <begin position="68"/>
        <end position="78"/>
    </location>
</feature>
<gene>
    <name evidence="2" type="ORF">CK203_078495</name>
</gene>
<dbReference type="AlphaFoldDB" id="A0A438FAD5"/>
<feature type="region of interest" description="Disordered" evidence="1">
    <location>
        <begin position="68"/>
        <end position="95"/>
    </location>
</feature>
<dbReference type="InterPro" id="IPR044969">
    <property type="entry name" value="DFO"/>
</dbReference>
<comment type="caution">
    <text evidence="2">The sequence shown here is derived from an EMBL/GenBank/DDBJ whole genome shotgun (WGS) entry which is preliminary data.</text>
</comment>
<dbReference type="GO" id="GO:0042138">
    <property type="term" value="P:meiotic DNA double-strand break formation"/>
    <property type="evidence" value="ECO:0007669"/>
    <property type="project" value="InterPro"/>
</dbReference>
<evidence type="ECO:0000313" key="2">
    <source>
        <dbReference type="EMBL" id="RVW56884.1"/>
    </source>
</evidence>
<dbReference type="EMBL" id="QGNW01001070">
    <property type="protein sequence ID" value="RVW56884.1"/>
    <property type="molecule type" value="Genomic_DNA"/>
</dbReference>
<dbReference type="OrthoDB" id="1925581at2759"/>
<dbReference type="Proteomes" id="UP000288805">
    <property type="component" value="Unassembled WGS sequence"/>
</dbReference>
<organism evidence="2 3">
    <name type="scientific">Vitis vinifera</name>
    <name type="common">Grape</name>
    <dbReference type="NCBI Taxonomy" id="29760"/>
    <lineage>
        <taxon>Eukaryota</taxon>
        <taxon>Viridiplantae</taxon>
        <taxon>Streptophyta</taxon>
        <taxon>Embryophyta</taxon>
        <taxon>Tracheophyta</taxon>
        <taxon>Spermatophyta</taxon>
        <taxon>Magnoliopsida</taxon>
        <taxon>eudicotyledons</taxon>
        <taxon>Gunneridae</taxon>
        <taxon>Pentapetalae</taxon>
        <taxon>rosids</taxon>
        <taxon>Vitales</taxon>
        <taxon>Vitaceae</taxon>
        <taxon>Viteae</taxon>
        <taxon>Vitis</taxon>
    </lineage>
</organism>
<name>A0A438FAD5_VITVI</name>